<dbReference type="InterPro" id="IPR049050">
    <property type="entry name" value="nSTAND3"/>
</dbReference>
<dbReference type="Proteomes" id="UP000507470">
    <property type="component" value="Unassembled WGS sequence"/>
</dbReference>
<organism evidence="2 3">
    <name type="scientific">Mytilus coruscus</name>
    <name type="common">Sea mussel</name>
    <dbReference type="NCBI Taxonomy" id="42192"/>
    <lineage>
        <taxon>Eukaryota</taxon>
        <taxon>Metazoa</taxon>
        <taxon>Spiralia</taxon>
        <taxon>Lophotrochozoa</taxon>
        <taxon>Mollusca</taxon>
        <taxon>Bivalvia</taxon>
        <taxon>Autobranchia</taxon>
        <taxon>Pteriomorphia</taxon>
        <taxon>Mytilida</taxon>
        <taxon>Mytiloidea</taxon>
        <taxon>Mytilidae</taxon>
        <taxon>Mytilinae</taxon>
        <taxon>Mytilus</taxon>
    </lineage>
</organism>
<proteinExistence type="predicted"/>
<reference evidence="2 3" key="1">
    <citation type="submission" date="2020-06" db="EMBL/GenBank/DDBJ databases">
        <authorList>
            <person name="Li R."/>
            <person name="Bekaert M."/>
        </authorList>
    </citation>
    <scope>NUCLEOTIDE SEQUENCE [LARGE SCALE GENOMIC DNA]</scope>
    <source>
        <strain evidence="3">wild</strain>
    </source>
</reference>
<dbReference type="OrthoDB" id="6116902at2759"/>
<keyword evidence="3" id="KW-1185">Reference proteome</keyword>
<protein>
    <submittedName>
        <fullName evidence="2">ZYG11</fullName>
    </submittedName>
</protein>
<gene>
    <name evidence="2" type="ORF">MCOR_15361</name>
</gene>
<dbReference type="InterPro" id="IPR027417">
    <property type="entry name" value="P-loop_NTPase"/>
</dbReference>
<dbReference type="SUPFAM" id="SSF52540">
    <property type="entry name" value="P-loop containing nucleoside triphosphate hydrolases"/>
    <property type="match status" value="1"/>
</dbReference>
<name>A0A6J8B6U9_MYTCO</name>
<dbReference type="Pfam" id="PF20720">
    <property type="entry name" value="nSTAND3"/>
    <property type="match status" value="1"/>
</dbReference>
<evidence type="ECO:0000313" key="2">
    <source>
        <dbReference type="EMBL" id="CAC5379276.1"/>
    </source>
</evidence>
<feature type="domain" description="Novel STAND NTPase 3" evidence="1">
    <location>
        <begin position="6"/>
        <end position="158"/>
    </location>
</feature>
<dbReference type="EMBL" id="CACVKT020002660">
    <property type="protein sequence ID" value="CAC5379276.1"/>
    <property type="molecule type" value="Genomic_DNA"/>
</dbReference>
<accession>A0A6J8B6U9</accession>
<evidence type="ECO:0000313" key="3">
    <source>
        <dbReference type="Proteomes" id="UP000507470"/>
    </source>
</evidence>
<dbReference type="AlphaFoldDB" id="A0A6J8B6U9"/>
<sequence>MDNSSFVETRAAKHVFECIQENSCVTITGSSGVGKISTLQNVVSKMADEGYSILLVTNPHDIVKFYNPNKKTLFVMDDFCGTYSINQSDLESLESVMKRIKELIKNKMTKIIVACRLQIYQDNKFELLSFFKTCVCNLLSEDLCLSQTEKQSIAELYLETSASDIIQYCDLFPFFPLLCKLYSDNPGLDITNFFQNPFSVYKDEIDKLHKKGHFGKYCALALCVIFNNRLEEE</sequence>
<evidence type="ECO:0000259" key="1">
    <source>
        <dbReference type="Pfam" id="PF20720"/>
    </source>
</evidence>